<organism evidence="1 2">
    <name type="scientific">Bacteroides uniformis</name>
    <dbReference type="NCBI Taxonomy" id="820"/>
    <lineage>
        <taxon>Bacteria</taxon>
        <taxon>Pseudomonadati</taxon>
        <taxon>Bacteroidota</taxon>
        <taxon>Bacteroidia</taxon>
        <taxon>Bacteroidales</taxon>
        <taxon>Bacteroidaceae</taxon>
        <taxon>Bacteroides</taxon>
    </lineage>
</organism>
<dbReference type="Proteomes" id="UP001218502">
    <property type="component" value="Unassembled WGS sequence"/>
</dbReference>
<dbReference type="AlphaFoldDB" id="A0AAW6G5L4"/>
<proteinExistence type="predicted"/>
<accession>A0AAW6G5L4</accession>
<name>A0AAW6G5L4_BACUN</name>
<sequence length="254" mass="27947">MIESEKKRIRKEFQPLTIAVSLKIMTPNSPANQVYNPVANEYDPDRGVTPLVILPEVIANAADGSWDMPYVNSLLAEMNWFANGENISAISSWNGKYSIDTVGDTRGAITISRNVAPGESFELHFEGLIADTRLGVNIPVKTDSIMLTTVDKSEDTYGLSIGDSQIIQYNPFLDKLLLYDYKVANNLISASTANRNAALDENSYERTIPLMVTKGVNKITTGYTIELYQVNSISSQTMLTTANHEIVALSLTSL</sequence>
<evidence type="ECO:0000313" key="2">
    <source>
        <dbReference type="Proteomes" id="UP001218502"/>
    </source>
</evidence>
<protein>
    <submittedName>
        <fullName evidence="1">Uncharacterized protein</fullName>
    </submittedName>
</protein>
<feature type="non-terminal residue" evidence="1">
    <location>
        <position position="254"/>
    </location>
</feature>
<reference evidence="1" key="1">
    <citation type="submission" date="2022-10" db="EMBL/GenBank/DDBJ databases">
        <title>Human gut microbiome strain richness.</title>
        <authorList>
            <person name="Chen-Liaw A."/>
        </authorList>
    </citation>
    <scope>NUCLEOTIDE SEQUENCE</scope>
    <source>
        <strain evidence="1">A1_m1001262Bd0_191120</strain>
    </source>
</reference>
<gene>
    <name evidence="1" type="ORF">POY80_20455</name>
</gene>
<comment type="caution">
    <text evidence="1">The sequence shown here is derived from an EMBL/GenBank/DDBJ whole genome shotgun (WGS) entry which is preliminary data.</text>
</comment>
<dbReference type="EMBL" id="JAQNQY010000052">
    <property type="protein sequence ID" value="MDC1754791.1"/>
    <property type="molecule type" value="Genomic_DNA"/>
</dbReference>
<evidence type="ECO:0000313" key="1">
    <source>
        <dbReference type="EMBL" id="MDC1754791.1"/>
    </source>
</evidence>